<feature type="region of interest" description="Disordered" evidence="2">
    <location>
        <begin position="1"/>
        <end position="26"/>
    </location>
</feature>
<feature type="compositionally biased region" description="Basic residues" evidence="2">
    <location>
        <begin position="840"/>
        <end position="851"/>
    </location>
</feature>
<feature type="compositionally biased region" description="Acidic residues" evidence="2">
    <location>
        <begin position="900"/>
        <end position="910"/>
    </location>
</feature>
<feature type="compositionally biased region" description="Basic residues" evidence="2">
    <location>
        <begin position="884"/>
        <end position="895"/>
    </location>
</feature>
<feature type="compositionally biased region" description="Acidic residues" evidence="2">
    <location>
        <begin position="1072"/>
        <end position="1131"/>
    </location>
</feature>
<dbReference type="GO" id="GO:0005634">
    <property type="term" value="C:nucleus"/>
    <property type="evidence" value="ECO:0007669"/>
    <property type="project" value="TreeGrafter"/>
</dbReference>
<protein>
    <recommendedName>
        <fullName evidence="3">CCAAT-binding factor domain-containing protein</fullName>
    </recommendedName>
</protein>
<evidence type="ECO:0000256" key="2">
    <source>
        <dbReference type="SAM" id="MobiDB-lite"/>
    </source>
</evidence>
<dbReference type="PANTHER" id="PTHR12048:SF0">
    <property type="entry name" value="CCAAT_ENHANCER-BINDING PROTEIN ZETA"/>
    <property type="match status" value="1"/>
</dbReference>
<feature type="compositionally biased region" description="Acidic residues" evidence="2">
    <location>
        <begin position="1042"/>
        <end position="1056"/>
    </location>
</feature>
<dbReference type="STRING" id="400682.A0A1X7V5W5"/>
<feature type="compositionally biased region" description="Basic and acidic residues" evidence="2">
    <location>
        <begin position="670"/>
        <end position="682"/>
    </location>
</feature>
<feature type="compositionally biased region" description="Acidic residues" evidence="2">
    <location>
        <begin position="1"/>
        <end position="10"/>
    </location>
</feature>
<dbReference type="eggNOG" id="KOG2038">
    <property type="taxonomic scope" value="Eukaryota"/>
</dbReference>
<feature type="region of interest" description="Disordered" evidence="2">
    <location>
        <begin position="834"/>
        <end position="867"/>
    </location>
</feature>
<dbReference type="PANTHER" id="PTHR12048">
    <property type="entry name" value="CCAAT-BINDING FACTOR-RELATED"/>
    <property type="match status" value="1"/>
</dbReference>
<feature type="compositionally biased region" description="Basic and acidic residues" evidence="2">
    <location>
        <begin position="124"/>
        <end position="141"/>
    </location>
</feature>
<reference evidence="4" key="1">
    <citation type="submission" date="2017-05" db="UniProtKB">
        <authorList>
            <consortium name="EnsemblMetazoa"/>
        </authorList>
    </citation>
    <scope>IDENTIFICATION</scope>
</reference>
<dbReference type="InterPro" id="IPR040155">
    <property type="entry name" value="CEBPZ/Mak21-like"/>
</dbReference>
<dbReference type="AlphaFoldDB" id="A0A1X7V5W5"/>
<evidence type="ECO:0000259" key="3">
    <source>
        <dbReference type="Pfam" id="PF03914"/>
    </source>
</evidence>
<feature type="region of interest" description="Disordered" evidence="2">
    <location>
        <begin position="57"/>
        <end position="76"/>
    </location>
</feature>
<feature type="compositionally biased region" description="Basic and acidic residues" evidence="2">
    <location>
        <begin position="1027"/>
        <end position="1041"/>
    </location>
</feature>
<dbReference type="InterPro" id="IPR011989">
    <property type="entry name" value="ARM-like"/>
</dbReference>
<sequence>MADVMDEDSGSDFGDWSGLEDDDDEDIMLYGEEEKGTNITTSDVSDFMQRIGLSSCMSQPDWGSWPAQPSKDKKKMKEIINPRPAKNKKELAPPISNGKLKKNKSTIPVKKEVIHLVNGKQEKLASEAKKKNALKMRKDAPALKPRKRNNEVKEPSSTGVNAEAAPVITPDDIKSSMSINATEGGTVMNMASKELEDRLLKLEFKEHSKVLVPMEIDKLWHEESNSDNGTVVVSQPVLDHVLSVAGQIMTCELKLYRQLREKKRGRDVQWLKTVLSSGTLNDKMAAMTLLIQESTVHSLSTIDFFIAMSKKRSKRENLLAIDHFKDLLISDVLPESRKLKYIKQRPLDKLIDGDGCGPVTFDPRVLFLWHFEHQLKTKYCHFVELLKELLHDPVAEIREKITGVVFDLLYHRPEQEQLLLKILVNKLGDPNRKIASKCILLLQKLLTQHVNMKLIVVREIESLLYRPNILSKTQYYCICFLNQIVIGPSDQLLPQKLVSLYFSFFKFYVDKNDFDAKILSALLTGVNRALPFLKSDVPSFDDHLNSLFKISQIGPLATSIQSLTLLYQVMEKRTSVSSRFYRALYRKLSNPQLSTRTGQQAMFLNLLFKSLKSDPELNRNKAYMKRILQSCDYHMPHYVCGCLLILSEVLKVKPFLWPFVLQSDPDEKFKDVPEDLSRHEREDSEAEGEREEEEDEEDKNTEIYSLTARDPSYCKAELTTLWELTRLTHHYHPSVQAFATQLASGNAILYDGDPLSDFTIIRFLDHFVHKNPKQKSSDHGGSLMQPTGSLIKTEVYTLPGSISELAKMNENEVRNDLQFIHKFMRRDVEMHKVDPTKATKLSRRERKRKKSKDTALLSDKEDEEIEETADFASEFKKQVENEKKNKKKNVKKKKKASSDNSEDSASEGDYSDMSFSDFEDSMDDVSDEEEEERGRTKRKKKEDLDQMERLLLDNLSSSDEEGGDDVTMNNKRGRQKEDEMDFNNKSKRTKNSSVFASAEEAPMKKERSRKRAKEAKEEEEEEEGEEEGKREEEEEWGGEKQVEEEEVSEDSNEEEEEGKREEEEEWGGEKQVEEEEVSEDSNEEEEEELEGEGEEEGKREEEEEGGEKQVEEEEEVSEELEDSNEEEEESGEEKGREEEEGRGKK</sequence>
<dbReference type="OrthoDB" id="28947at2759"/>
<accession>A0A1X7V5W5</accession>
<dbReference type="InterPro" id="IPR016024">
    <property type="entry name" value="ARM-type_fold"/>
</dbReference>
<feature type="domain" description="CCAAT-binding factor" evidence="3">
    <location>
        <begin position="559"/>
        <end position="739"/>
    </location>
</feature>
<dbReference type="Gene3D" id="1.25.10.10">
    <property type="entry name" value="Leucine-rich Repeat Variant"/>
    <property type="match status" value="1"/>
</dbReference>
<organism evidence="4">
    <name type="scientific">Amphimedon queenslandica</name>
    <name type="common">Sponge</name>
    <dbReference type="NCBI Taxonomy" id="400682"/>
    <lineage>
        <taxon>Eukaryota</taxon>
        <taxon>Metazoa</taxon>
        <taxon>Porifera</taxon>
        <taxon>Demospongiae</taxon>
        <taxon>Heteroscleromorpha</taxon>
        <taxon>Haplosclerida</taxon>
        <taxon>Niphatidae</taxon>
        <taxon>Amphimedon</taxon>
    </lineage>
</organism>
<comment type="similarity">
    <text evidence="1">Belongs to the CBF/MAK21 family.</text>
</comment>
<feature type="compositionally biased region" description="Basic and acidic residues" evidence="2">
    <location>
        <begin position="1132"/>
        <end position="1145"/>
    </location>
</feature>
<feature type="compositionally biased region" description="Acidic residues" evidence="2">
    <location>
        <begin position="683"/>
        <end position="699"/>
    </location>
</feature>
<evidence type="ECO:0000313" key="4">
    <source>
        <dbReference type="EnsemblMetazoa" id="Aqu2.1.35209_001"/>
    </source>
</evidence>
<dbReference type="SUPFAM" id="SSF48371">
    <property type="entry name" value="ARM repeat"/>
    <property type="match status" value="1"/>
</dbReference>
<name>A0A1X7V5W5_AMPQE</name>
<evidence type="ECO:0000256" key="1">
    <source>
        <dbReference type="ARBA" id="ARBA00007797"/>
    </source>
</evidence>
<dbReference type="InterPro" id="IPR005612">
    <property type="entry name" value="CCAAT-binding_factor"/>
</dbReference>
<dbReference type="FunCoup" id="A0A1X7V5W5">
    <property type="interactions" value="670"/>
</dbReference>
<feature type="compositionally biased region" description="Acidic residues" evidence="2">
    <location>
        <begin position="917"/>
        <end position="931"/>
    </location>
</feature>
<feature type="compositionally biased region" description="Acidic residues" evidence="2">
    <location>
        <begin position="1017"/>
        <end position="1026"/>
    </location>
</feature>
<proteinExistence type="inferred from homology"/>
<feature type="compositionally biased region" description="Basic and acidic residues" evidence="2">
    <location>
        <begin position="1057"/>
        <end position="1071"/>
    </location>
</feature>
<dbReference type="EnsemblMetazoa" id="Aqu2.1.35209_001">
    <property type="protein sequence ID" value="Aqu2.1.35209_001"/>
    <property type="gene ID" value="Aqu2.1.35209"/>
</dbReference>
<dbReference type="Pfam" id="PF03914">
    <property type="entry name" value="CBF"/>
    <property type="match status" value="1"/>
</dbReference>
<feature type="region of interest" description="Disordered" evidence="2">
    <location>
        <begin position="670"/>
        <end position="703"/>
    </location>
</feature>
<dbReference type="InParanoid" id="A0A1X7V5W5"/>
<feature type="region of interest" description="Disordered" evidence="2">
    <location>
        <begin position="124"/>
        <end position="160"/>
    </location>
</feature>
<feature type="region of interest" description="Disordered" evidence="2">
    <location>
        <begin position="881"/>
        <end position="1145"/>
    </location>
</feature>
<feature type="compositionally biased region" description="Basic and acidic residues" evidence="2">
    <location>
        <begin position="941"/>
        <end position="951"/>
    </location>
</feature>